<dbReference type="EMBL" id="JACJLV010000056">
    <property type="protein sequence ID" value="MBM6827738.1"/>
    <property type="molecule type" value="Genomic_DNA"/>
</dbReference>
<evidence type="ECO:0000256" key="1">
    <source>
        <dbReference type="SAM" id="SignalP"/>
    </source>
</evidence>
<evidence type="ECO:0000313" key="2">
    <source>
        <dbReference type="EMBL" id="MBM6827738.1"/>
    </source>
</evidence>
<comment type="caution">
    <text evidence="2">The sequence shown here is derived from an EMBL/GenBank/DDBJ whole genome shotgun (WGS) entry which is preliminary data.</text>
</comment>
<proteinExistence type="predicted"/>
<keyword evidence="3" id="KW-1185">Reference proteome</keyword>
<feature type="signal peptide" evidence="1">
    <location>
        <begin position="1"/>
        <end position="18"/>
    </location>
</feature>
<name>A0A939BBI3_9CLOT</name>
<reference evidence="2" key="2">
    <citation type="journal article" date="2021" name="Sci. Rep.">
        <title>The distribution of antibiotic resistance genes in chicken gut microbiota commensals.</title>
        <authorList>
            <person name="Juricova H."/>
            <person name="Matiasovicova J."/>
            <person name="Kubasova T."/>
            <person name="Cejkova D."/>
            <person name="Rychlik I."/>
        </authorList>
    </citation>
    <scope>NUCLEOTIDE SEQUENCE</scope>
    <source>
        <strain evidence="2">An420c</strain>
    </source>
</reference>
<protein>
    <recommendedName>
        <fullName evidence="4">Lipoprotein</fullName>
    </recommendedName>
</protein>
<sequence>MRKLIFLLLCSVCFVSMAGCSDTYRDLADNTDTVVEDLVDAKDNFIESLAETTDNIFNSLADFFNKTD</sequence>
<dbReference type="RefSeq" id="WP_087150729.1">
    <property type="nucleotide sequence ID" value="NZ_JACJLV010000056.1"/>
</dbReference>
<gene>
    <name evidence="2" type="ORF">H6A13_11645</name>
</gene>
<dbReference type="PROSITE" id="PS51257">
    <property type="entry name" value="PROKAR_LIPOPROTEIN"/>
    <property type="match status" value="1"/>
</dbReference>
<reference evidence="2" key="1">
    <citation type="submission" date="2020-08" db="EMBL/GenBank/DDBJ databases">
        <authorList>
            <person name="Cejkova D."/>
            <person name="Kubasova T."/>
            <person name="Jahodarova E."/>
            <person name="Rychlik I."/>
        </authorList>
    </citation>
    <scope>NUCLEOTIDE SEQUENCE</scope>
    <source>
        <strain evidence="2">An420c</strain>
    </source>
</reference>
<evidence type="ECO:0000313" key="3">
    <source>
        <dbReference type="Proteomes" id="UP000713880"/>
    </source>
</evidence>
<feature type="chain" id="PRO_5036908536" description="Lipoprotein" evidence="1">
    <location>
        <begin position="19"/>
        <end position="68"/>
    </location>
</feature>
<organism evidence="2 3">
    <name type="scientific">Mordavella massiliensis</name>
    <dbReference type="NCBI Taxonomy" id="1871024"/>
    <lineage>
        <taxon>Bacteria</taxon>
        <taxon>Bacillati</taxon>
        <taxon>Bacillota</taxon>
        <taxon>Clostridia</taxon>
        <taxon>Eubacteriales</taxon>
        <taxon>Clostridiaceae</taxon>
        <taxon>Mordavella</taxon>
    </lineage>
</organism>
<accession>A0A939BBI3</accession>
<dbReference type="Proteomes" id="UP000713880">
    <property type="component" value="Unassembled WGS sequence"/>
</dbReference>
<dbReference type="AlphaFoldDB" id="A0A939BBI3"/>
<keyword evidence="1" id="KW-0732">Signal</keyword>
<evidence type="ECO:0008006" key="4">
    <source>
        <dbReference type="Google" id="ProtNLM"/>
    </source>
</evidence>